<dbReference type="Proteomes" id="UP001150266">
    <property type="component" value="Unassembled WGS sequence"/>
</dbReference>
<evidence type="ECO:0000313" key="3">
    <source>
        <dbReference type="Proteomes" id="UP001150266"/>
    </source>
</evidence>
<feature type="region of interest" description="Disordered" evidence="1">
    <location>
        <begin position="1"/>
        <end position="94"/>
    </location>
</feature>
<dbReference type="OrthoDB" id="3265692at2759"/>
<feature type="compositionally biased region" description="Low complexity" evidence="1">
    <location>
        <begin position="205"/>
        <end position="241"/>
    </location>
</feature>
<evidence type="ECO:0000256" key="1">
    <source>
        <dbReference type="SAM" id="MobiDB-lite"/>
    </source>
</evidence>
<evidence type="ECO:0000313" key="2">
    <source>
        <dbReference type="EMBL" id="KAJ4469581.1"/>
    </source>
</evidence>
<dbReference type="AlphaFoldDB" id="A0A9W8ZXH0"/>
<comment type="caution">
    <text evidence="2">The sequence shown here is derived from an EMBL/GenBank/DDBJ whole genome shotgun (WGS) entry which is preliminary data.</text>
</comment>
<accession>A0A9W8ZXH0</accession>
<keyword evidence="3" id="KW-1185">Reference proteome</keyword>
<organism evidence="2 3">
    <name type="scientific">Lentinula aciculospora</name>
    <dbReference type="NCBI Taxonomy" id="153920"/>
    <lineage>
        <taxon>Eukaryota</taxon>
        <taxon>Fungi</taxon>
        <taxon>Dikarya</taxon>
        <taxon>Basidiomycota</taxon>
        <taxon>Agaricomycotina</taxon>
        <taxon>Agaricomycetes</taxon>
        <taxon>Agaricomycetidae</taxon>
        <taxon>Agaricales</taxon>
        <taxon>Marasmiineae</taxon>
        <taxon>Omphalotaceae</taxon>
        <taxon>Lentinula</taxon>
    </lineage>
</organism>
<name>A0A9W8ZXH0_9AGAR</name>
<feature type="region of interest" description="Disordered" evidence="1">
    <location>
        <begin position="110"/>
        <end position="130"/>
    </location>
</feature>
<gene>
    <name evidence="2" type="ORF">J3R30DRAFT_3551232</name>
</gene>
<feature type="compositionally biased region" description="Basic and acidic residues" evidence="1">
    <location>
        <begin position="39"/>
        <end position="48"/>
    </location>
</feature>
<feature type="compositionally biased region" description="Low complexity" evidence="1">
    <location>
        <begin position="178"/>
        <end position="193"/>
    </location>
</feature>
<protein>
    <submittedName>
        <fullName evidence="2">Uncharacterized protein</fullName>
    </submittedName>
</protein>
<feature type="compositionally biased region" description="Polar residues" evidence="1">
    <location>
        <begin position="66"/>
        <end position="86"/>
    </location>
</feature>
<proteinExistence type="predicted"/>
<reference evidence="2" key="1">
    <citation type="submission" date="2022-08" db="EMBL/GenBank/DDBJ databases">
        <title>A Global Phylogenomic Analysis of the Shiitake Genus Lentinula.</title>
        <authorList>
            <consortium name="DOE Joint Genome Institute"/>
            <person name="Sierra-Patev S."/>
            <person name="Min B."/>
            <person name="Naranjo-Ortiz M."/>
            <person name="Looney B."/>
            <person name="Konkel Z."/>
            <person name="Slot J.C."/>
            <person name="Sakamoto Y."/>
            <person name="Steenwyk J.L."/>
            <person name="Rokas A."/>
            <person name="Carro J."/>
            <person name="Camarero S."/>
            <person name="Ferreira P."/>
            <person name="Molpeceres G."/>
            <person name="Ruiz-Duenas F.J."/>
            <person name="Serrano A."/>
            <person name="Henrissat B."/>
            <person name="Drula E."/>
            <person name="Hughes K.W."/>
            <person name="Mata J.L."/>
            <person name="Ishikawa N.K."/>
            <person name="Vargas-Isla R."/>
            <person name="Ushijima S."/>
            <person name="Smith C.A."/>
            <person name="Ahrendt S."/>
            <person name="Andreopoulos W."/>
            <person name="He G."/>
            <person name="Labutti K."/>
            <person name="Lipzen A."/>
            <person name="Ng V."/>
            <person name="Riley R."/>
            <person name="Sandor L."/>
            <person name="Barry K."/>
            <person name="Martinez A.T."/>
            <person name="Xiao Y."/>
            <person name="Gibbons J.G."/>
            <person name="Terashima K."/>
            <person name="Grigoriev I.V."/>
            <person name="Hibbett D.S."/>
        </authorList>
    </citation>
    <scope>NUCLEOTIDE SEQUENCE</scope>
    <source>
        <strain evidence="2">JLM2183</strain>
    </source>
</reference>
<feature type="region of interest" description="Disordered" evidence="1">
    <location>
        <begin position="142"/>
        <end position="244"/>
    </location>
</feature>
<dbReference type="EMBL" id="JAOTPV010000032">
    <property type="protein sequence ID" value="KAJ4469581.1"/>
    <property type="molecule type" value="Genomic_DNA"/>
</dbReference>
<feature type="compositionally biased region" description="Polar residues" evidence="1">
    <location>
        <begin position="194"/>
        <end position="204"/>
    </location>
</feature>
<sequence length="267" mass="29209">METSHRESLPNPRVIPKRYPSPPPPSSRITLPRLHSHSRSLDAQHDAVSRSSQVNALLPAPEPETNRSNKTSRIMSSVKRSISGSYPPTPKKQLPVETTNVMGMYSTPAERTVQHSARIKRQDPYSSPPSIEQIAMGLHISRTPHFRPPSVPNHPFSQRHVTIPPPPPSRSAMKKPGKASSSSPSLEPHSISSTTVTSSNLPSTPRSNRSLLSLKLRMSRLLPSPQSSVPSTTLPSPTASSVTNFVPPKKAVRFSTSTLDLSNREDE</sequence>